<dbReference type="HAMAP" id="MF_00685">
    <property type="entry name" value="GlgB"/>
    <property type="match status" value="1"/>
</dbReference>
<dbReference type="RefSeq" id="WP_183604432.1">
    <property type="nucleotide sequence ID" value="NZ_JACHXK010000031.1"/>
</dbReference>
<dbReference type="InterPro" id="IPR013783">
    <property type="entry name" value="Ig-like_fold"/>
</dbReference>
<dbReference type="GO" id="GO:0003844">
    <property type="term" value="F:1,4-alpha-glucan branching enzyme activity"/>
    <property type="evidence" value="ECO:0007669"/>
    <property type="project" value="UniProtKB-UniRule"/>
</dbReference>
<evidence type="ECO:0000256" key="11">
    <source>
        <dbReference type="PIRSR" id="PIRSR000463-1"/>
    </source>
</evidence>
<dbReference type="Pfam" id="PF02922">
    <property type="entry name" value="CBM_48"/>
    <property type="match status" value="1"/>
</dbReference>
<comment type="subunit">
    <text evidence="10">Monomer.</text>
</comment>
<evidence type="ECO:0000256" key="7">
    <source>
        <dbReference type="ARBA" id="ARBA00022679"/>
    </source>
</evidence>
<evidence type="ECO:0000313" key="13">
    <source>
        <dbReference type="EMBL" id="MBB3114396.1"/>
    </source>
</evidence>
<dbReference type="EMBL" id="JACHXK010000031">
    <property type="protein sequence ID" value="MBB3114396.1"/>
    <property type="molecule type" value="Genomic_DNA"/>
</dbReference>
<accession>A0A7W5B669</accession>
<dbReference type="SUPFAM" id="SSF81296">
    <property type="entry name" value="E set domains"/>
    <property type="match status" value="1"/>
</dbReference>
<feature type="domain" description="Glycosyl hydrolase family 13 catalytic" evidence="12">
    <location>
        <begin position="155"/>
        <end position="503"/>
    </location>
</feature>
<dbReference type="GO" id="GO:0005829">
    <property type="term" value="C:cytosol"/>
    <property type="evidence" value="ECO:0007669"/>
    <property type="project" value="TreeGrafter"/>
</dbReference>
<dbReference type="NCBIfam" id="NF008967">
    <property type="entry name" value="PRK12313.1"/>
    <property type="match status" value="1"/>
</dbReference>
<proteinExistence type="inferred from homology"/>
<sequence length="652" mass="74932">MVNAASIGLSTRDLYLFNNGSLFHSYRTFGAHPIRLSDETGVRFTVWAPNAKSVRIVGSFNQWNGARHAMEKVENTGVWSLFVPDIGVGELYKYEIQTATGGRVLKSDPYAFQSERRPLTASIVSELSGFKWQDDEWMARKQVASPYHEPMLIYEVHLGSWRIKGKEDFLTYEEMADELIDYAVGMGYTHIELLPVTEHPLDQSWGYQVTGYYSATSRYGTPEQLMVFVNQCHKRGIGVILDWVPGHFCKDEHGLRLFDGSPIYEGLDWRRAEKPLWGTLAFDFGRTEVQSFLISNAIFWMDVYHIDGLRVDAVASMINLHFDKPPELQTFNEHGGTEDTDALEFLKKLNETVFHYYPDALMIAEDSSAWPAVTAPTYMGGLGFNFKWNMGWMNDMLRYMALEPGDRRHHHQLITFSLMYAFSENYVLPLSHDEVVHGKRSLLNKMSGSYEQKFAQLRLFFGYWMTHPGKKLLFMGGEWGQFDEWKDAESLDWMLLDYDLHHRMNHYVRQLNAVYAQEAALWERDCDPAGFEWIDVHNAAQSIIVFLRRGLTPDKFVVVVCNFSMNHYQNHRVGVPDPGIYRLALSSNEQAYGGSDQDSPVPLRVEADERPWHGRPYSAVIDVPPLSFQMLSYEGVVPVRLSGRSHKQVQTI</sequence>
<keyword evidence="6 10" id="KW-0328">Glycosyltransferase</keyword>
<dbReference type="PIRSF" id="PIRSF000463">
    <property type="entry name" value="GlgB"/>
    <property type="match status" value="1"/>
</dbReference>
<dbReference type="PANTHER" id="PTHR43651">
    <property type="entry name" value="1,4-ALPHA-GLUCAN-BRANCHING ENZYME"/>
    <property type="match status" value="1"/>
</dbReference>
<dbReference type="CDD" id="cd02855">
    <property type="entry name" value="E_set_GBE_prok_N"/>
    <property type="match status" value="1"/>
</dbReference>
<protein>
    <recommendedName>
        <fullName evidence="10">1,4-alpha-glucan branching enzyme GlgB</fullName>
        <ecNumber evidence="10">2.4.1.18</ecNumber>
    </recommendedName>
    <alternativeName>
        <fullName evidence="10">1,4-alpha-D-glucan:1,4-alpha-D-glucan 6-glucosyl-transferase</fullName>
    </alternativeName>
    <alternativeName>
        <fullName evidence="10">Alpha-(1-&gt;4)-glucan branching enzyme</fullName>
    </alternativeName>
    <alternativeName>
        <fullName evidence="10">Glycogen branching enzyme</fullName>
        <shortName evidence="10">BE</shortName>
    </alternativeName>
</protein>
<evidence type="ECO:0000256" key="6">
    <source>
        <dbReference type="ARBA" id="ARBA00022676"/>
    </source>
</evidence>
<dbReference type="Gene3D" id="3.20.20.80">
    <property type="entry name" value="Glycosidases"/>
    <property type="match status" value="1"/>
</dbReference>
<dbReference type="NCBIfam" id="TIGR01515">
    <property type="entry name" value="branching_enzym"/>
    <property type="match status" value="1"/>
</dbReference>
<dbReference type="GO" id="GO:0005978">
    <property type="term" value="P:glycogen biosynthetic process"/>
    <property type="evidence" value="ECO:0007669"/>
    <property type="project" value="UniProtKB-UniRule"/>
</dbReference>
<evidence type="ECO:0000256" key="10">
    <source>
        <dbReference type="HAMAP-Rule" id="MF_00685"/>
    </source>
</evidence>
<dbReference type="SUPFAM" id="SSF51445">
    <property type="entry name" value="(Trans)glycosidases"/>
    <property type="match status" value="1"/>
</dbReference>
<keyword evidence="5 10" id="KW-0321">Glycogen metabolism</keyword>
<evidence type="ECO:0000256" key="3">
    <source>
        <dbReference type="ARBA" id="ARBA00004964"/>
    </source>
</evidence>
<dbReference type="InterPro" id="IPR013780">
    <property type="entry name" value="Glyco_hydro_b"/>
</dbReference>
<evidence type="ECO:0000256" key="9">
    <source>
        <dbReference type="ARBA" id="ARBA00023277"/>
    </source>
</evidence>
<keyword evidence="8 10" id="KW-0320">Glycogen biosynthesis</keyword>
<dbReference type="GO" id="GO:0004553">
    <property type="term" value="F:hydrolase activity, hydrolyzing O-glycosyl compounds"/>
    <property type="evidence" value="ECO:0007669"/>
    <property type="project" value="InterPro"/>
</dbReference>
<dbReference type="SMART" id="SM00642">
    <property type="entry name" value="Aamy"/>
    <property type="match status" value="1"/>
</dbReference>
<dbReference type="PANTHER" id="PTHR43651:SF3">
    <property type="entry name" value="1,4-ALPHA-GLUCAN-BRANCHING ENZYME"/>
    <property type="match status" value="1"/>
</dbReference>
<dbReference type="InterPro" id="IPR006047">
    <property type="entry name" value="GH13_cat_dom"/>
</dbReference>
<name>A0A7W5B669_9BACL</name>
<comment type="similarity">
    <text evidence="4 10">Belongs to the glycosyl hydrolase 13 family. GlgB subfamily.</text>
</comment>
<dbReference type="Gene3D" id="2.60.40.10">
    <property type="entry name" value="Immunoglobulins"/>
    <property type="match status" value="1"/>
</dbReference>
<feature type="active site" description="Nucleophile" evidence="10 11">
    <location>
        <position position="312"/>
    </location>
</feature>
<comment type="function">
    <text evidence="2 10">Catalyzes the formation of the alpha-1,6-glucosidic linkages in glycogen by scission of a 1,4-alpha-linked oligosaccharide from growing alpha-1,4-glucan chains and the subsequent attachment of the oligosaccharide to the alpha-1,6 position.</text>
</comment>
<dbReference type="FunFam" id="2.60.40.1180:FF:000002">
    <property type="entry name" value="1,4-alpha-glucan branching enzyme GlgB"/>
    <property type="match status" value="1"/>
</dbReference>
<evidence type="ECO:0000256" key="5">
    <source>
        <dbReference type="ARBA" id="ARBA00022600"/>
    </source>
</evidence>
<evidence type="ECO:0000256" key="8">
    <source>
        <dbReference type="ARBA" id="ARBA00023056"/>
    </source>
</evidence>
<comment type="pathway">
    <text evidence="3 10">Glycan biosynthesis; glycogen biosynthesis.</text>
</comment>
<dbReference type="NCBIfam" id="NF003811">
    <property type="entry name" value="PRK05402.1"/>
    <property type="match status" value="1"/>
</dbReference>
<organism evidence="13 14">
    <name type="scientific">Paenibacillus phyllosphaerae</name>
    <dbReference type="NCBI Taxonomy" id="274593"/>
    <lineage>
        <taxon>Bacteria</taxon>
        <taxon>Bacillati</taxon>
        <taxon>Bacillota</taxon>
        <taxon>Bacilli</taxon>
        <taxon>Bacillales</taxon>
        <taxon>Paenibacillaceae</taxon>
        <taxon>Paenibacillus</taxon>
    </lineage>
</organism>
<keyword evidence="14" id="KW-1185">Reference proteome</keyword>
<dbReference type="InterPro" id="IPR006048">
    <property type="entry name" value="A-amylase/branching_C"/>
</dbReference>
<dbReference type="InterPro" id="IPR006407">
    <property type="entry name" value="GlgB"/>
</dbReference>
<dbReference type="Pfam" id="PF02806">
    <property type="entry name" value="Alpha-amylase_C"/>
    <property type="match status" value="1"/>
</dbReference>
<dbReference type="InterPro" id="IPR017853">
    <property type="entry name" value="GH"/>
</dbReference>
<comment type="catalytic activity">
    <reaction evidence="1 10">
        <text>Transfers a segment of a (1-&gt;4)-alpha-D-glucan chain to a primary hydroxy group in a similar glucan chain.</text>
        <dbReference type="EC" id="2.4.1.18"/>
    </reaction>
</comment>
<evidence type="ECO:0000256" key="4">
    <source>
        <dbReference type="ARBA" id="ARBA00009000"/>
    </source>
</evidence>
<reference evidence="13 14" key="1">
    <citation type="submission" date="2020-08" db="EMBL/GenBank/DDBJ databases">
        <title>Genomic Encyclopedia of Type Strains, Phase III (KMG-III): the genomes of soil and plant-associated and newly described type strains.</title>
        <authorList>
            <person name="Whitman W."/>
        </authorList>
    </citation>
    <scope>NUCLEOTIDE SEQUENCE [LARGE SCALE GENOMIC DNA]</scope>
    <source>
        <strain evidence="13 14">CECT 5862</strain>
    </source>
</reference>
<evidence type="ECO:0000313" key="14">
    <source>
        <dbReference type="Proteomes" id="UP000570361"/>
    </source>
</evidence>
<dbReference type="SUPFAM" id="SSF51011">
    <property type="entry name" value="Glycosyl hydrolase domain"/>
    <property type="match status" value="1"/>
</dbReference>
<dbReference type="EC" id="2.4.1.18" evidence="10"/>
<dbReference type="CDD" id="cd11322">
    <property type="entry name" value="AmyAc_Glg_BE"/>
    <property type="match status" value="1"/>
</dbReference>
<keyword evidence="9 10" id="KW-0119">Carbohydrate metabolism</keyword>
<keyword evidence="7 10" id="KW-0808">Transferase</keyword>
<dbReference type="UniPathway" id="UPA00164"/>
<dbReference type="InterPro" id="IPR044143">
    <property type="entry name" value="GlgB_N_E_set_prok"/>
</dbReference>
<dbReference type="FunFam" id="3.20.20.80:FF:000003">
    <property type="entry name" value="1,4-alpha-glucan branching enzyme GlgB"/>
    <property type="match status" value="1"/>
</dbReference>
<dbReference type="FunFam" id="2.60.40.10:FF:000169">
    <property type="entry name" value="1,4-alpha-glucan branching enzyme GlgB"/>
    <property type="match status" value="1"/>
</dbReference>
<dbReference type="Gene3D" id="2.60.40.1180">
    <property type="entry name" value="Golgi alpha-mannosidase II"/>
    <property type="match status" value="1"/>
</dbReference>
<evidence type="ECO:0000256" key="1">
    <source>
        <dbReference type="ARBA" id="ARBA00000826"/>
    </source>
</evidence>
<dbReference type="Proteomes" id="UP000570361">
    <property type="component" value="Unassembled WGS sequence"/>
</dbReference>
<gene>
    <name evidence="10" type="primary">glgB</name>
    <name evidence="13" type="ORF">FHS18_006517</name>
</gene>
<dbReference type="AlphaFoldDB" id="A0A7W5B669"/>
<dbReference type="Pfam" id="PF00128">
    <property type="entry name" value="Alpha-amylase"/>
    <property type="match status" value="1"/>
</dbReference>
<evidence type="ECO:0000256" key="2">
    <source>
        <dbReference type="ARBA" id="ARBA00002953"/>
    </source>
</evidence>
<dbReference type="InterPro" id="IPR004193">
    <property type="entry name" value="Glyco_hydro_13_N"/>
</dbReference>
<dbReference type="InterPro" id="IPR014756">
    <property type="entry name" value="Ig_E-set"/>
</dbReference>
<feature type="active site" description="Proton donor" evidence="10 11">
    <location>
        <position position="365"/>
    </location>
</feature>
<dbReference type="GO" id="GO:0043169">
    <property type="term" value="F:cation binding"/>
    <property type="evidence" value="ECO:0007669"/>
    <property type="project" value="InterPro"/>
</dbReference>
<comment type="caution">
    <text evidence="13">The sequence shown here is derived from an EMBL/GenBank/DDBJ whole genome shotgun (WGS) entry which is preliminary data.</text>
</comment>
<dbReference type="InterPro" id="IPR037439">
    <property type="entry name" value="Branching_enzy"/>
</dbReference>
<evidence type="ECO:0000259" key="12">
    <source>
        <dbReference type="SMART" id="SM00642"/>
    </source>
</evidence>